<dbReference type="GO" id="GO:0004061">
    <property type="term" value="F:arylformamidase activity"/>
    <property type="evidence" value="ECO:0007669"/>
    <property type="project" value="InterPro"/>
</dbReference>
<dbReference type="AlphaFoldDB" id="A0A9W6SES4"/>
<gene>
    <name evidence="1" type="ORF">Airi02_104670</name>
</gene>
<dbReference type="RefSeq" id="WP_285584816.1">
    <property type="nucleotide sequence ID" value="NZ_BSTK01000030.1"/>
</dbReference>
<name>A0A9W6SES4_9ACTN</name>
<protein>
    <submittedName>
        <fullName evidence="1">Cyclase</fullName>
    </submittedName>
</protein>
<comment type="caution">
    <text evidence="1">The sequence shown here is derived from an EMBL/GenBank/DDBJ whole genome shotgun (WGS) entry which is preliminary data.</text>
</comment>
<dbReference type="InterPro" id="IPR037175">
    <property type="entry name" value="KFase_sf"/>
</dbReference>
<dbReference type="Pfam" id="PF04199">
    <property type="entry name" value="Cyclase"/>
    <property type="match status" value="1"/>
</dbReference>
<dbReference type="GO" id="GO:0019441">
    <property type="term" value="P:L-tryptophan catabolic process to kynurenine"/>
    <property type="evidence" value="ECO:0007669"/>
    <property type="project" value="InterPro"/>
</dbReference>
<dbReference type="InterPro" id="IPR007325">
    <property type="entry name" value="KFase/CYL"/>
</dbReference>
<proteinExistence type="predicted"/>
<reference evidence="1" key="1">
    <citation type="submission" date="2023-03" db="EMBL/GenBank/DDBJ databases">
        <title>Actinoallomurus iriomotensis NBRC 103684.</title>
        <authorList>
            <person name="Ichikawa N."/>
            <person name="Sato H."/>
            <person name="Tonouchi N."/>
        </authorList>
    </citation>
    <scope>NUCLEOTIDE SEQUENCE</scope>
    <source>
        <strain evidence="1">NBRC 103684</strain>
    </source>
</reference>
<sequence length="333" mass="35769">MTETEPRAAAGIDRTMTEDESIALVDDLCLRYRNWGRWGHDDQRGTLNFITPEALVYAATMIRTGRIVSCGLPFRSDGPQSGGFGGRTNPVHSMLQDGGDIALGAQDDIALLRYTDDAITMPLQCGTQWDALAHIFYRGQMYNGHGLEHVTSRGAFINGIENIADAVAGRGVLLDVPLYRGVDWLDPGDSIGSSELTACAEAQDVEIRSGDIVLVRTGQIAQVRARGAWGDYDSGPAPGLGLSAAHWFAGHEISALATDTWGAEVLPNETPGVFQPLHLILLVNAGMTFGEIFDLEALAKACHDEGRYEFFFTAPPLPITGAVGSPINPLAIF</sequence>
<dbReference type="EMBL" id="BSTK01000030">
    <property type="protein sequence ID" value="GLY92539.1"/>
    <property type="molecule type" value="Genomic_DNA"/>
</dbReference>
<keyword evidence="2" id="KW-1185">Reference proteome</keyword>
<dbReference type="SUPFAM" id="SSF102198">
    <property type="entry name" value="Putative cyclase"/>
    <property type="match status" value="1"/>
</dbReference>
<dbReference type="PANTHER" id="PTHR34861">
    <property type="match status" value="1"/>
</dbReference>
<evidence type="ECO:0000313" key="2">
    <source>
        <dbReference type="Proteomes" id="UP001165074"/>
    </source>
</evidence>
<evidence type="ECO:0000313" key="1">
    <source>
        <dbReference type="EMBL" id="GLY92539.1"/>
    </source>
</evidence>
<organism evidence="1 2">
    <name type="scientific">Actinoallomurus iriomotensis</name>
    <dbReference type="NCBI Taxonomy" id="478107"/>
    <lineage>
        <taxon>Bacteria</taxon>
        <taxon>Bacillati</taxon>
        <taxon>Actinomycetota</taxon>
        <taxon>Actinomycetes</taxon>
        <taxon>Streptosporangiales</taxon>
        <taxon>Thermomonosporaceae</taxon>
        <taxon>Actinoallomurus</taxon>
    </lineage>
</organism>
<dbReference type="Proteomes" id="UP001165074">
    <property type="component" value="Unassembled WGS sequence"/>
</dbReference>
<dbReference type="Gene3D" id="3.50.30.50">
    <property type="entry name" value="Putative cyclase"/>
    <property type="match status" value="1"/>
</dbReference>
<dbReference type="PANTHER" id="PTHR34861:SF10">
    <property type="entry name" value="CYCLASE"/>
    <property type="match status" value="1"/>
</dbReference>
<accession>A0A9W6SES4</accession>